<protein>
    <submittedName>
        <fullName evidence="1">Uncharacterized protein</fullName>
    </submittedName>
</protein>
<dbReference type="AlphaFoldDB" id="A0AAD8KXK2"/>
<reference evidence="1" key="1">
    <citation type="journal article" date="2023" name="bioRxiv">
        <title>Improved chromosome-level genome assembly for marigold (Tagetes erecta).</title>
        <authorList>
            <person name="Jiang F."/>
            <person name="Yuan L."/>
            <person name="Wang S."/>
            <person name="Wang H."/>
            <person name="Xu D."/>
            <person name="Wang A."/>
            <person name="Fan W."/>
        </authorList>
    </citation>
    <scope>NUCLEOTIDE SEQUENCE</scope>
    <source>
        <strain evidence="1">WSJ</strain>
        <tissue evidence="1">Leaf</tissue>
    </source>
</reference>
<name>A0AAD8KXK2_TARER</name>
<accession>A0AAD8KXK2</accession>
<organism evidence="1 2">
    <name type="scientific">Tagetes erecta</name>
    <name type="common">African marigold</name>
    <dbReference type="NCBI Taxonomy" id="13708"/>
    <lineage>
        <taxon>Eukaryota</taxon>
        <taxon>Viridiplantae</taxon>
        <taxon>Streptophyta</taxon>
        <taxon>Embryophyta</taxon>
        <taxon>Tracheophyta</taxon>
        <taxon>Spermatophyta</taxon>
        <taxon>Magnoliopsida</taxon>
        <taxon>eudicotyledons</taxon>
        <taxon>Gunneridae</taxon>
        <taxon>Pentapetalae</taxon>
        <taxon>asterids</taxon>
        <taxon>campanulids</taxon>
        <taxon>Asterales</taxon>
        <taxon>Asteraceae</taxon>
        <taxon>Asteroideae</taxon>
        <taxon>Heliantheae alliance</taxon>
        <taxon>Tageteae</taxon>
        <taxon>Tagetes</taxon>
    </lineage>
</organism>
<sequence length="90" mass="10692">MWLEPNLTRSPANKSKKGFCFQNQDQKLNVILLNWSIYTFWKTLTCFRSGVLCYLAETINLTLGFEQLNFADWKLSRCYWQLKSVGEVRF</sequence>
<keyword evidence="2" id="KW-1185">Reference proteome</keyword>
<dbReference type="Proteomes" id="UP001229421">
    <property type="component" value="Unassembled WGS sequence"/>
</dbReference>
<evidence type="ECO:0000313" key="1">
    <source>
        <dbReference type="EMBL" id="KAK1429056.1"/>
    </source>
</evidence>
<evidence type="ECO:0000313" key="2">
    <source>
        <dbReference type="Proteomes" id="UP001229421"/>
    </source>
</evidence>
<proteinExistence type="predicted"/>
<gene>
    <name evidence="1" type="ORF">QVD17_11255</name>
</gene>
<dbReference type="EMBL" id="JAUHHV010000003">
    <property type="protein sequence ID" value="KAK1429056.1"/>
    <property type="molecule type" value="Genomic_DNA"/>
</dbReference>
<comment type="caution">
    <text evidence="1">The sequence shown here is derived from an EMBL/GenBank/DDBJ whole genome shotgun (WGS) entry which is preliminary data.</text>
</comment>